<protein>
    <recommendedName>
        <fullName evidence="1">Hemerythrin-like domain-containing protein</fullName>
    </recommendedName>
</protein>
<dbReference type="AlphaFoldDB" id="A0A644XML6"/>
<sequence length="183" mass="21547">MNAIELMMEEHKNIKQMLKIVRKSCLSVLKGEELNYDDFYRMIHFIKNYADSHHHKKEEVMLFNRMVDEIGETAEKVIKYGMLVEHDLGRLYITSLIEALESLKNGNEEAKLDVIANAVSYTNLLERHIDKEDKVVYKFAQRGLKEETFDLINEECVNFENENNNVKDENLAILEELKIKYCI</sequence>
<dbReference type="Pfam" id="PF01814">
    <property type="entry name" value="Hemerythrin"/>
    <property type="match status" value="1"/>
</dbReference>
<comment type="caution">
    <text evidence="2">The sequence shown here is derived from an EMBL/GenBank/DDBJ whole genome shotgun (WGS) entry which is preliminary data.</text>
</comment>
<gene>
    <name evidence="2" type="ORF">SDC9_63625</name>
</gene>
<dbReference type="EMBL" id="VSSQ01002759">
    <property type="protein sequence ID" value="MPM17237.1"/>
    <property type="molecule type" value="Genomic_DNA"/>
</dbReference>
<reference evidence="2" key="1">
    <citation type="submission" date="2019-08" db="EMBL/GenBank/DDBJ databases">
        <authorList>
            <person name="Kucharzyk K."/>
            <person name="Murdoch R.W."/>
            <person name="Higgins S."/>
            <person name="Loffler F."/>
        </authorList>
    </citation>
    <scope>NUCLEOTIDE SEQUENCE</scope>
</reference>
<dbReference type="PANTHER" id="PTHR39966:SF1">
    <property type="entry name" value="HEMERYTHRIN-LIKE DOMAIN-CONTAINING PROTEIN"/>
    <property type="match status" value="1"/>
</dbReference>
<dbReference type="GO" id="GO:0005886">
    <property type="term" value="C:plasma membrane"/>
    <property type="evidence" value="ECO:0007669"/>
    <property type="project" value="TreeGrafter"/>
</dbReference>
<organism evidence="2">
    <name type="scientific">bioreactor metagenome</name>
    <dbReference type="NCBI Taxonomy" id="1076179"/>
    <lineage>
        <taxon>unclassified sequences</taxon>
        <taxon>metagenomes</taxon>
        <taxon>ecological metagenomes</taxon>
    </lineage>
</organism>
<name>A0A644XML6_9ZZZZ</name>
<proteinExistence type="predicted"/>
<feature type="domain" description="Hemerythrin-like" evidence="1">
    <location>
        <begin position="3"/>
        <end position="139"/>
    </location>
</feature>
<dbReference type="InterPro" id="IPR012312">
    <property type="entry name" value="Hemerythrin-like"/>
</dbReference>
<evidence type="ECO:0000313" key="2">
    <source>
        <dbReference type="EMBL" id="MPM17237.1"/>
    </source>
</evidence>
<evidence type="ECO:0000259" key="1">
    <source>
        <dbReference type="Pfam" id="PF01814"/>
    </source>
</evidence>
<dbReference type="Gene3D" id="1.20.120.520">
    <property type="entry name" value="nmb1532 protein domain like"/>
    <property type="match status" value="1"/>
</dbReference>
<dbReference type="PANTHER" id="PTHR39966">
    <property type="entry name" value="BLL2471 PROTEIN-RELATED"/>
    <property type="match status" value="1"/>
</dbReference>
<accession>A0A644XML6</accession>